<dbReference type="KEGG" id="oai:OLEAN_C04970"/>
<dbReference type="STRING" id="698738.OLEAN_C04970"/>
<organism evidence="1 2">
    <name type="scientific">Oleispira antarctica RB-8</name>
    <dbReference type="NCBI Taxonomy" id="698738"/>
    <lineage>
        <taxon>Bacteria</taxon>
        <taxon>Pseudomonadati</taxon>
        <taxon>Pseudomonadota</taxon>
        <taxon>Gammaproteobacteria</taxon>
        <taxon>Oceanospirillales</taxon>
        <taxon>Oceanospirillaceae</taxon>
        <taxon>Oleispira</taxon>
    </lineage>
</organism>
<dbReference type="Proteomes" id="UP000032749">
    <property type="component" value="Chromosome"/>
</dbReference>
<evidence type="ECO:0000313" key="2">
    <source>
        <dbReference type="Proteomes" id="UP000032749"/>
    </source>
</evidence>
<accession>R4YNG4</accession>
<name>R4YNG4_OLEAN</name>
<keyword evidence="2" id="KW-1185">Reference proteome</keyword>
<dbReference type="InterPro" id="IPR009100">
    <property type="entry name" value="AcylCoA_DH/oxidase_NM_dom_sf"/>
</dbReference>
<dbReference type="AlphaFoldDB" id="R4YNG4"/>
<dbReference type="HOGENOM" id="CLU_986372_0_0_6"/>
<reference evidence="1 2" key="1">
    <citation type="journal article" date="2013" name="Nat. Commun.">
        <title>Genome sequence and functional genomic analysis of the oil-degrading bacterium Oleispira antarctica.</title>
        <authorList>
            <person name="Kube M."/>
            <person name="Chernikova T.N."/>
            <person name="Al-Ramahi Y."/>
            <person name="Beloqui A."/>
            <person name="Lopez-Cortez N."/>
            <person name="Guazzaroni M.E."/>
            <person name="Heipieper H.J."/>
            <person name="Klages S."/>
            <person name="Kotsyurbenko O.R."/>
            <person name="Langer I."/>
            <person name="Nechitaylo T.Y."/>
            <person name="Lunsdorf H."/>
            <person name="Fernandez M."/>
            <person name="Juarez S."/>
            <person name="Ciordia S."/>
            <person name="Singer A."/>
            <person name="Kagan O."/>
            <person name="Egorova O."/>
            <person name="Petit P.A."/>
            <person name="Stogios P."/>
            <person name="Kim Y."/>
            <person name="Tchigvintsev A."/>
            <person name="Flick R."/>
            <person name="Denaro R."/>
            <person name="Genovese M."/>
            <person name="Albar J.P."/>
            <person name="Reva O.N."/>
            <person name="Martinez-Gomariz M."/>
            <person name="Tran H."/>
            <person name="Ferrer M."/>
            <person name="Savchenko A."/>
            <person name="Yakunin A.F."/>
            <person name="Yakimov M.M."/>
            <person name="Golyshina O.V."/>
            <person name="Reinhardt R."/>
            <person name="Golyshin P.N."/>
        </authorList>
    </citation>
    <scope>NUCLEOTIDE SEQUENCE [LARGE SCALE GENOMIC DNA]</scope>
</reference>
<dbReference type="Gene3D" id="2.40.110.10">
    <property type="entry name" value="Butyryl-CoA Dehydrogenase, subunit A, domain 2"/>
    <property type="match status" value="1"/>
</dbReference>
<dbReference type="SUPFAM" id="SSF56645">
    <property type="entry name" value="Acyl-CoA dehydrogenase NM domain-like"/>
    <property type="match status" value="1"/>
</dbReference>
<proteinExistence type="predicted"/>
<dbReference type="EMBL" id="FO203512">
    <property type="protein sequence ID" value="CCK74673.1"/>
    <property type="molecule type" value="Genomic_DNA"/>
</dbReference>
<sequence length="282" mass="31997">MELPPLQFSDIKIFRQHLASGFQRYSTVQNAFYLGAQAATSGMAFLAGYQNAIRCLDVNCPSDELAAFCVSEKGVKKPWDMATRLSVSDDGYLLDGKKGYVMLLPGELDRMYVVAKNDKDQLGCLYVLANTAGISTTDALAAPFVEDIPHSGVCFDKVKIPADQVFDIDGHQQANKPFRYWEDVHVALSMMGWMSRELLGRQQSFDGLDDMVQLICQLIEQYEEHPDYYCLESLLLLDKSHEIMDNYSQNLSEESKILWLKDRLLLQMGQKMRHLVRAKMVN</sequence>
<dbReference type="OrthoDB" id="4568976at2"/>
<evidence type="ECO:0000313" key="1">
    <source>
        <dbReference type="EMBL" id="CCK74673.1"/>
    </source>
</evidence>
<protein>
    <submittedName>
        <fullName evidence="1">Acyl-CoA dehydrogenase</fullName>
    </submittedName>
</protein>
<dbReference type="InterPro" id="IPR046373">
    <property type="entry name" value="Acyl-CoA_Oxase/DH_mid-dom_sf"/>
</dbReference>
<gene>
    <name evidence="1" type="ORF">OLEAN_C04970</name>
</gene>
<dbReference type="GO" id="GO:0016627">
    <property type="term" value="F:oxidoreductase activity, acting on the CH-CH group of donors"/>
    <property type="evidence" value="ECO:0007669"/>
    <property type="project" value="InterPro"/>
</dbReference>